<evidence type="ECO:0000313" key="14">
    <source>
        <dbReference type="EMBL" id="KFM78662.1"/>
    </source>
</evidence>
<keyword evidence="8" id="KW-1133">Transmembrane helix</keyword>
<dbReference type="SMART" id="SM00112">
    <property type="entry name" value="CA"/>
    <property type="match status" value="6"/>
</dbReference>
<dbReference type="Pfam" id="PF00028">
    <property type="entry name" value="Cadherin"/>
    <property type="match status" value="7"/>
</dbReference>
<keyword evidence="6 12" id="KW-0106">Calcium</keyword>
<sequence length="687" mass="76522">MKNSEPNLGREAGRVSVSRSVRSGVKYSIINGDPEEWFQIEESLGIISTARSIDREIQSQFSLEIVAYDFLGFTQTTVNITITDLNDYPPTFEHPSGSIEVMEDWPVGHEVYLVKAYDLDMGPNGRIEYSLSAQPHNTFYIDKMAGMIYLNRPVRFEVGSQYEIVVTARDLGVPSLYSKLELTVVIKDVNDRTPVFDHASYETSLLESVPANDRFFLLRATDADSGINKQITYSITVGNDENRFGIFPDGYLYVKRPLDREKRDFYSLTVTAQDNGIQPRSSSVNIVIHIIDENDNNPTFDNKTFQFYIAENEPPDTYVGRLSAEDLDKGRNAELTYTITNTQSDFMINPKTGFIRTLCYFDREQLVEASGHDYLVMDAVVMDGSVTRLRDEAKIIVHITDVNDNAPTFIRVPYHAAISEGSSIGTQVIRIAAVDLDDGINGNIQYSIVNGNPDEVFQIDDITGQITVSKPLDRETNARYILTVMARDMGEDISHNTTALVSVDVLDENDNVPRFDNATTRLINISEDAAVGSRIFTFSATDNDLGVNAEVTFLVASGNFKETFRIDGPSGSLYLARPLDYEDKHNYVLNVSATDGGTPRLSTTIQVVVEVLDVNDNAPRFSSTAVVRQIEESIPPNTPVVTLTAQDRDSGVNGKILFNISHQEPPGNHFAMQAETGVLYTTKSIDR</sequence>
<dbReference type="CDD" id="cd11304">
    <property type="entry name" value="Cadherin_repeat"/>
    <property type="match status" value="7"/>
</dbReference>
<keyword evidence="15" id="KW-1185">Reference proteome</keyword>
<dbReference type="PROSITE" id="PS00232">
    <property type="entry name" value="CADHERIN_1"/>
    <property type="match status" value="3"/>
</dbReference>
<keyword evidence="4" id="KW-0732">Signal</keyword>
<dbReference type="FunFam" id="2.60.40.60:FF:000092">
    <property type="entry name" value="Protocadherin 8"/>
    <property type="match status" value="1"/>
</dbReference>
<keyword evidence="7" id="KW-0130">Cell adhesion</keyword>
<feature type="domain" description="Cadherin" evidence="13">
    <location>
        <begin position="93"/>
        <end position="196"/>
    </location>
</feature>
<keyword evidence="2" id="KW-0245">EGF-like domain</keyword>
<keyword evidence="5" id="KW-0677">Repeat</keyword>
<dbReference type="PROSITE" id="PS50268">
    <property type="entry name" value="CADHERIN_2"/>
    <property type="match status" value="7"/>
</dbReference>
<dbReference type="Gene3D" id="2.60.40.60">
    <property type="entry name" value="Cadherins"/>
    <property type="match status" value="7"/>
</dbReference>
<evidence type="ECO:0000256" key="2">
    <source>
        <dbReference type="ARBA" id="ARBA00022536"/>
    </source>
</evidence>
<name>A0A087UMS3_STEMI</name>
<dbReference type="OrthoDB" id="6252479at2759"/>
<dbReference type="InterPro" id="IPR002126">
    <property type="entry name" value="Cadherin-like_dom"/>
</dbReference>
<accession>A0A087UMS3</accession>
<dbReference type="GO" id="GO:0005886">
    <property type="term" value="C:plasma membrane"/>
    <property type="evidence" value="ECO:0007669"/>
    <property type="project" value="InterPro"/>
</dbReference>
<evidence type="ECO:0000256" key="5">
    <source>
        <dbReference type="ARBA" id="ARBA00022737"/>
    </source>
</evidence>
<comment type="subcellular location">
    <subcellularLocation>
        <location evidence="1">Membrane</location>
        <topology evidence="1">Single-pass membrane protein</topology>
    </subcellularLocation>
</comment>
<evidence type="ECO:0000256" key="11">
    <source>
        <dbReference type="ARBA" id="ARBA00023180"/>
    </source>
</evidence>
<dbReference type="AlphaFoldDB" id="A0A087UMS3"/>
<dbReference type="GO" id="GO:0005509">
    <property type="term" value="F:calcium ion binding"/>
    <property type="evidence" value="ECO:0007669"/>
    <property type="project" value="UniProtKB-UniRule"/>
</dbReference>
<keyword evidence="11" id="KW-0325">Glycoprotein</keyword>
<dbReference type="EMBL" id="KK120609">
    <property type="protein sequence ID" value="KFM78662.1"/>
    <property type="molecule type" value="Genomic_DNA"/>
</dbReference>
<evidence type="ECO:0000259" key="13">
    <source>
        <dbReference type="PROSITE" id="PS50268"/>
    </source>
</evidence>
<feature type="non-terminal residue" evidence="14">
    <location>
        <position position="687"/>
    </location>
</feature>
<dbReference type="GO" id="GO:0005911">
    <property type="term" value="C:cell-cell junction"/>
    <property type="evidence" value="ECO:0007669"/>
    <property type="project" value="TreeGrafter"/>
</dbReference>
<keyword evidence="10" id="KW-1015">Disulfide bond</keyword>
<evidence type="ECO:0000256" key="8">
    <source>
        <dbReference type="ARBA" id="ARBA00022989"/>
    </source>
</evidence>
<gene>
    <name evidence="14" type="ORF">X975_13157</name>
</gene>
<feature type="domain" description="Cadherin" evidence="13">
    <location>
        <begin position="25"/>
        <end position="92"/>
    </location>
</feature>
<dbReference type="GO" id="GO:0007156">
    <property type="term" value="P:homophilic cell adhesion via plasma membrane adhesion molecules"/>
    <property type="evidence" value="ECO:0007669"/>
    <property type="project" value="InterPro"/>
</dbReference>
<dbReference type="STRING" id="407821.A0A087UMS3"/>
<dbReference type="FunFam" id="2.60.40.60:FF:000181">
    <property type="entry name" value="Predicted protein"/>
    <property type="match status" value="1"/>
</dbReference>
<evidence type="ECO:0000256" key="7">
    <source>
        <dbReference type="ARBA" id="ARBA00022889"/>
    </source>
</evidence>
<feature type="domain" description="Cadherin" evidence="13">
    <location>
        <begin position="197"/>
        <end position="300"/>
    </location>
</feature>
<evidence type="ECO:0000256" key="12">
    <source>
        <dbReference type="PROSITE-ProRule" id="PRU00043"/>
    </source>
</evidence>
<protein>
    <submittedName>
        <fullName evidence="14">Cadherin-related tumor suppressor</fullName>
    </submittedName>
</protein>
<proteinExistence type="predicted"/>
<reference evidence="14 15" key="1">
    <citation type="submission" date="2013-11" db="EMBL/GenBank/DDBJ databases">
        <title>Genome sequencing of Stegodyphus mimosarum.</title>
        <authorList>
            <person name="Bechsgaard J."/>
        </authorList>
    </citation>
    <scope>NUCLEOTIDE SEQUENCE [LARGE SCALE GENOMIC DNA]</scope>
</reference>
<dbReference type="PANTHER" id="PTHR24025">
    <property type="entry name" value="DESMOGLEIN FAMILY MEMBER"/>
    <property type="match status" value="1"/>
</dbReference>
<organism evidence="14 15">
    <name type="scientific">Stegodyphus mimosarum</name>
    <name type="common">African social velvet spider</name>
    <dbReference type="NCBI Taxonomy" id="407821"/>
    <lineage>
        <taxon>Eukaryota</taxon>
        <taxon>Metazoa</taxon>
        <taxon>Ecdysozoa</taxon>
        <taxon>Arthropoda</taxon>
        <taxon>Chelicerata</taxon>
        <taxon>Arachnida</taxon>
        <taxon>Araneae</taxon>
        <taxon>Araneomorphae</taxon>
        <taxon>Entelegynae</taxon>
        <taxon>Eresoidea</taxon>
        <taxon>Eresidae</taxon>
        <taxon>Stegodyphus</taxon>
    </lineage>
</organism>
<dbReference type="InterPro" id="IPR020894">
    <property type="entry name" value="Cadherin_CS"/>
</dbReference>
<feature type="domain" description="Cadherin" evidence="13">
    <location>
        <begin position="410"/>
        <end position="515"/>
    </location>
</feature>
<keyword evidence="9" id="KW-0472">Membrane</keyword>
<dbReference type="InterPro" id="IPR050971">
    <property type="entry name" value="Cadherin-domain_protein"/>
</dbReference>
<dbReference type="PRINTS" id="PR00205">
    <property type="entry name" value="CADHERIN"/>
</dbReference>
<evidence type="ECO:0000256" key="4">
    <source>
        <dbReference type="ARBA" id="ARBA00022729"/>
    </source>
</evidence>
<keyword evidence="3" id="KW-0812">Transmembrane</keyword>
<evidence type="ECO:0000256" key="9">
    <source>
        <dbReference type="ARBA" id="ARBA00023136"/>
    </source>
</evidence>
<dbReference type="OMA" id="FRMMSQG"/>
<dbReference type="FunFam" id="2.60.40.60:FF:000024">
    <property type="entry name" value="FAT atypical cadherin 3"/>
    <property type="match status" value="1"/>
</dbReference>
<dbReference type="FunFam" id="2.60.40.60:FF:000134">
    <property type="entry name" value="protocadherin Fat 4"/>
    <property type="match status" value="1"/>
</dbReference>
<feature type="domain" description="Cadherin" evidence="13">
    <location>
        <begin position="517"/>
        <end position="621"/>
    </location>
</feature>
<feature type="domain" description="Cadherin" evidence="13">
    <location>
        <begin position="622"/>
        <end position="687"/>
    </location>
</feature>
<evidence type="ECO:0000256" key="10">
    <source>
        <dbReference type="ARBA" id="ARBA00023157"/>
    </source>
</evidence>
<evidence type="ECO:0000313" key="15">
    <source>
        <dbReference type="Proteomes" id="UP000054359"/>
    </source>
</evidence>
<evidence type="ECO:0000256" key="3">
    <source>
        <dbReference type="ARBA" id="ARBA00022692"/>
    </source>
</evidence>
<evidence type="ECO:0000256" key="6">
    <source>
        <dbReference type="ARBA" id="ARBA00022837"/>
    </source>
</evidence>
<dbReference type="InterPro" id="IPR015919">
    <property type="entry name" value="Cadherin-like_sf"/>
</dbReference>
<dbReference type="Proteomes" id="UP000054359">
    <property type="component" value="Unassembled WGS sequence"/>
</dbReference>
<evidence type="ECO:0000256" key="1">
    <source>
        <dbReference type="ARBA" id="ARBA00004167"/>
    </source>
</evidence>
<dbReference type="PANTHER" id="PTHR24025:SF23">
    <property type="entry name" value="NEURAL-CADHERIN"/>
    <property type="match status" value="1"/>
</dbReference>
<dbReference type="FunFam" id="2.60.40.60:FF:000104">
    <property type="entry name" value="cadherin-23 isoform X1"/>
    <property type="match status" value="1"/>
</dbReference>
<dbReference type="SUPFAM" id="SSF49313">
    <property type="entry name" value="Cadherin-like"/>
    <property type="match status" value="7"/>
</dbReference>
<feature type="domain" description="Cadherin" evidence="13">
    <location>
        <begin position="301"/>
        <end position="409"/>
    </location>
</feature>